<dbReference type="Pfam" id="PF00078">
    <property type="entry name" value="RVT_1"/>
    <property type="match status" value="1"/>
</dbReference>
<sequence length="384" mass="44348">MDNYRPISVLPVLAKIIERVVHRQLSIYLEENCLLSPNQFGFRKGRSTQQAVTYFSDHIRDCMDKGEYCGAVFIDLKKAFDTVDHGRLLSKLSHYGIKDKELTWFENYLFGRRQRVIYDGTQSDSQPVVCGVPQGSILGPMLFILLINDIDHQLNSCKILLYADDTVVFTSSKNQETIKVNLNSDLSKLATWFYENNLVVNLKKGKTEFILYGTPNKLSKAEKMDIMIRNEPVNEVQAYQYLGVKMDKSLTYVEHKDKIYKEAMRRVKLLSRIRRDISPLVAQSIYKTMIEPILLYCNNLFLGDTVSSIEKFQKVQERAFKIAYGNNIQNNWTKLEKIRNRACVIEVFKCLNGLAPQCYDGYFQRHSHGKGTRGDNNKLLFAKS</sequence>
<accession>A0A6S7GMW7</accession>
<evidence type="ECO:0000313" key="1">
    <source>
        <dbReference type="EMBL" id="CAB3986021.1"/>
    </source>
</evidence>
<organism evidence="1 2">
    <name type="scientific">Paramuricea clavata</name>
    <name type="common">Red gorgonian</name>
    <name type="synonym">Violescent sea-whip</name>
    <dbReference type="NCBI Taxonomy" id="317549"/>
    <lineage>
        <taxon>Eukaryota</taxon>
        <taxon>Metazoa</taxon>
        <taxon>Cnidaria</taxon>
        <taxon>Anthozoa</taxon>
        <taxon>Octocorallia</taxon>
        <taxon>Malacalcyonacea</taxon>
        <taxon>Plexauridae</taxon>
        <taxon>Paramuricea</taxon>
    </lineage>
</organism>
<evidence type="ECO:0000313" key="2">
    <source>
        <dbReference type="Proteomes" id="UP001152795"/>
    </source>
</evidence>
<dbReference type="Proteomes" id="UP001152795">
    <property type="component" value="Unassembled WGS sequence"/>
</dbReference>
<comment type="caution">
    <text evidence="1">The sequence shown here is derived from an EMBL/GenBank/DDBJ whole genome shotgun (WGS) entry which is preliminary data.</text>
</comment>
<dbReference type="AlphaFoldDB" id="A0A6S7GMW7"/>
<proteinExistence type="predicted"/>
<dbReference type="PANTHER" id="PTHR33332">
    <property type="entry name" value="REVERSE TRANSCRIPTASE DOMAIN-CONTAINING PROTEIN"/>
    <property type="match status" value="1"/>
</dbReference>
<gene>
    <name evidence="1" type="ORF">PACLA_8A079640</name>
</gene>
<dbReference type="SUPFAM" id="SSF56672">
    <property type="entry name" value="DNA/RNA polymerases"/>
    <property type="match status" value="1"/>
</dbReference>
<dbReference type="InterPro" id="IPR043502">
    <property type="entry name" value="DNA/RNA_pol_sf"/>
</dbReference>
<reference evidence="1" key="1">
    <citation type="submission" date="2020-04" db="EMBL/GenBank/DDBJ databases">
        <authorList>
            <person name="Alioto T."/>
            <person name="Alioto T."/>
            <person name="Gomez Garrido J."/>
        </authorList>
    </citation>
    <scope>NUCLEOTIDE SEQUENCE</scope>
    <source>
        <strain evidence="1">A484AB</strain>
    </source>
</reference>
<dbReference type="EMBL" id="CACRXK020000954">
    <property type="protein sequence ID" value="CAB3986021.1"/>
    <property type="molecule type" value="Genomic_DNA"/>
</dbReference>
<keyword evidence="2" id="KW-1185">Reference proteome</keyword>
<dbReference type="OrthoDB" id="414730at2759"/>
<protein>
    <submittedName>
        <fullName evidence="1">Uncharacterized protein</fullName>
    </submittedName>
</protein>
<dbReference type="CDD" id="cd01650">
    <property type="entry name" value="RT_nLTR_like"/>
    <property type="match status" value="1"/>
</dbReference>
<name>A0A6S7GMW7_PARCT</name>
<dbReference type="PROSITE" id="PS50878">
    <property type="entry name" value="RT_POL"/>
    <property type="match status" value="1"/>
</dbReference>
<dbReference type="InterPro" id="IPR000477">
    <property type="entry name" value="RT_dom"/>
</dbReference>